<accession>A0AAD7EF34</accession>
<dbReference type="Gene3D" id="3.80.10.10">
    <property type="entry name" value="Ribonuclease Inhibitor"/>
    <property type="match status" value="1"/>
</dbReference>
<feature type="domain" description="F-box" evidence="1">
    <location>
        <begin position="8"/>
        <end position="42"/>
    </location>
</feature>
<dbReference type="Proteomes" id="UP001218218">
    <property type="component" value="Unassembled WGS sequence"/>
</dbReference>
<dbReference type="Gene3D" id="1.20.1280.50">
    <property type="match status" value="1"/>
</dbReference>
<sequence length="521" mass="57535">MSVGNIAELRQHIFSYADSTDVARCARVCSAWTDDAQHIVWQELPSPHLLLELVDESSLCPTMTWRDGFGHATISKPVSWTRFHRTAVHVRKMSFSQSAASKDVLERLALMKALCPYLPLLPNLEEITVQPSSQILWVPVVALFLHSGVRRLRILPPDSDGPSFFTYPPFFAEVLLRAPLLESLEIGECSMLTFNRVWRDEDASILASYATQFPHLTHFSAPPSVVAALEDIPTALPRLRVLHELSALRPKIAARDYRLVEWTTPLGSALEDLALTATCASALELLAANRLPRLRILCLEAPMQIAAPQAMASFLRALSTRCTALQELTIKCVGHGLFPSMVDQIHVSEFEPLADCESLAVLDLSGPCALTFETDAQLAAILPPHLRICRVAFVPLTGPLAEPRAQRPSLSLAALIPLAARCRQLEELSVVLDPTVPANADTGPIDRFSPVFRKLSIGHYAGAQGWDAPAVARYLARFLPQDCSVGLPRAPYWSGRWIEQAEIAAGRERLKEAFELVRTFL</sequence>
<name>A0AAD7EF34_9AGAR</name>
<evidence type="ECO:0000313" key="3">
    <source>
        <dbReference type="Proteomes" id="UP001218218"/>
    </source>
</evidence>
<dbReference type="EMBL" id="JARIHO010000055">
    <property type="protein sequence ID" value="KAJ7318951.1"/>
    <property type="molecule type" value="Genomic_DNA"/>
</dbReference>
<dbReference type="InterPro" id="IPR001810">
    <property type="entry name" value="F-box_dom"/>
</dbReference>
<gene>
    <name evidence="2" type="ORF">DFH08DRAFT_891118</name>
</gene>
<dbReference type="SUPFAM" id="SSF52047">
    <property type="entry name" value="RNI-like"/>
    <property type="match status" value="1"/>
</dbReference>
<evidence type="ECO:0000313" key="2">
    <source>
        <dbReference type="EMBL" id="KAJ7318951.1"/>
    </source>
</evidence>
<dbReference type="InterPro" id="IPR036047">
    <property type="entry name" value="F-box-like_dom_sf"/>
</dbReference>
<evidence type="ECO:0000259" key="1">
    <source>
        <dbReference type="Pfam" id="PF12937"/>
    </source>
</evidence>
<dbReference type="InterPro" id="IPR032675">
    <property type="entry name" value="LRR_dom_sf"/>
</dbReference>
<comment type="caution">
    <text evidence="2">The sequence shown here is derived from an EMBL/GenBank/DDBJ whole genome shotgun (WGS) entry which is preliminary data.</text>
</comment>
<keyword evidence="3" id="KW-1185">Reference proteome</keyword>
<reference evidence="2" key="1">
    <citation type="submission" date="2023-03" db="EMBL/GenBank/DDBJ databases">
        <title>Massive genome expansion in bonnet fungi (Mycena s.s.) driven by repeated elements and novel gene families across ecological guilds.</title>
        <authorList>
            <consortium name="Lawrence Berkeley National Laboratory"/>
            <person name="Harder C.B."/>
            <person name="Miyauchi S."/>
            <person name="Viragh M."/>
            <person name="Kuo A."/>
            <person name="Thoen E."/>
            <person name="Andreopoulos B."/>
            <person name="Lu D."/>
            <person name="Skrede I."/>
            <person name="Drula E."/>
            <person name="Henrissat B."/>
            <person name="Morin E."/>
            <person name="Kohler A."/>
            <person name="Barry K."/>
            <person name="LaButti K."/>
            <person name="Morin E."/>
            <person name="Salamov A."/>
            <person name="Lipzen A."/>
            <person name="Mereny Z."/>
            <person name="Hegedus B."/>
            <person name="Baldrian P."/>
            <person name="Stursova M."/>
            <person name="Weitz H."/>
            <person name="Taylor A."/>
            <person name="Grigoriev I.V."/>
            <person name="Nagy L.G."/>
            <person name="Martin F."/>
            <person name="Kauserud H."/>
        </authorList>
    </citation>
    <scope>NUCLEOTIDE SEQUENCE</scope>
    <source>
        <strain evidence="2">CBHHK002</strain>
    </source>
</reference>
<dbReference type="Pfam" id="PF12937">
    <property type="entry name" value="F-box-like"/>
    <property type="match status" value="1"/>
</dbReference>
<dbReference type="AlphaFoldDB" id="A0AAD7EF34"/>
<proteinExistence type="predicted"/>
<organism evidence="2 3">
    <name type="scientific">Mycena albidolilacea</name>
    <dbReference type="NCBI Taxonomy" id="1033008"/>
    <lineage>
        <taxon>Eukaryota</taxon>
        <taxon>Fungi</taxon>
        <taxon>Dikarya</taxon>
        <taxon>Basidiomycota</taxon>
        <taxon>Agaricomycotina</taxon>
        <taxon>Agaricomycetes</taxon>
        <taxon>Agaricomycetidae</taxon>
        <taxon>Agaricales</taxon>
        <taxon>Marasmiineae</taxon>
        <taxon>Mycenaceae</taxon>
        <taxon>Mycena</taxon>
    </lineage>
</organism>
<protein>
    <recommendedName>
        <fullName evidence="1">F-box domain-containing protein</fullName>
    </recommendedName>
</protein>
<dbReference type="SUPFAM" id="SSF81383">
    <property type="entry name" value="F-box domain"/>
    <property type="match status" value="1"/>
</dbReference>